<evidence type="ECO:0000313" key="1">
    <source>
        <dbReference type="EMBL" id="JAH13942.1"/>
    </source>
</evidence>
<accession>A0A0E9QBP5</accession>
<proteinExistence type="predicted"/>
<reference evidence="1" key="1">
    <citation type="submission" date="2014-11" db="EMBL/GenBank/DDBJ databases">
        <authorList>
            <person name="Amaro Gonzalez C."/>
        </authorList>
    </citation>
    <scope>NUCLEOTIDE SEQUENCE</scope>
</reference>
<dbReference type="AlphaFoldDB" id="A0A0E9QBP5"/>
<reference evidence="1" key="2">
    <citation type="journal article" date="2015" name="Fish Shellfish Immunol.">
        <title>Early steps in the European eel (Anguilla anguilla)-Vibrio vulnificus interaction in the gills: Role of the RtxA13 toxin.</title>
        <authorList>
            <person name="Callol A."/>
            <person name="Pajuelo D."/>
            <person name="Ebbesson L."/>
            <person name="Teles M."/>
            <person name="MacKenzie S."/>
            <person name="Amaro C."/>
        </authorList>
    </citation>
    <scope>NUCLEOTIDE SEQUENCE</scope>
</reference>
<protein>
    <submittedName>
        <fullName evidence="1">Uncharacterized protein</fullName>
    </submittedName>
</protein>
<name>A0A0E9QBP5_ANGAN</name>
<organism evidence="1">
    <name type="scientific">Anguilla anguilla</name>
    <name type="common">European freshwater eel</name>
    <name type="synonym">Muraena anguilla</name>
    <dbReference type="NCBI Taxonomy" id="7936"/>
    <lineage>
        <taxon>Eukaryota</taxon>
        <taxon>Metazoa</taxon>
        <taxon>Chordata</taxon>
        <taxon>Craniata</taxon>
        <taxon>Vertebrata</taxon>
        <taxon>Euteleostomi</taxon>
        <taxon>Actinopterygii</taxon>
        <taxon>Neopterygii</taxon>
        <taxon>Teleostei</taxon>
        <taxon>Anguilliformes</taxon>
        <taxon>Anguillidae</taxon>
        <taxon>Anguilla</taxon>
    </lineage>
</organism>
<sequence length="31" mass="3405">MSNPAVLDSYVKISLNISSLLTSDLWFCSSL</sequence>
<dbReference type="EMBL" id="GBXM01094635">
    <property type="protein sequence ID" value="JAH13942.1"/>
    <property type="molecule type" value="Transcribed_RNA"/>
</dbReference>